<evidence type="ECO:0000256" key="5">
    <source>
        <dbReference type="ARBA" id="ARBA00023014"/>
    </source>
</evidence>
<dbReference type="PANTHER" id="PTHR43105">
    <property type="entry name" value="RESPIRATORY NITRATE REDUCTASE"/>
    <property type="match status" value="1"/>
</dbReference>
<dbReference type="Pfam" id="PF04879">
    <property type="entry name" value="Molybdop_Fe4S4"/>
    <property type="match status" value="1"/>
</dbReference>
<evidence type="ECO:0000256" key="1">
    <source>
        <dbReference type="ARBA" id="ARBA00022485"/>
    </source>
</evidence>
<keyword evidence="2" id="KW-0479">Metal-binding</keyword>
<evidence type="ECO:0000256" key="4">
    <source>
        <dbReference type="ARBA" id="ARBA00023004"/>
    </source>
</evidence>
<dbReference type="CDD" id="cd02762">
    <property type="entry name" value="MopB_1"/>
    <property type="match status" value="1"/>
</dbReference>
<dbReference type="Proteomes" id="UP001257627">
    <property type="component" value="Unassembled WGS sequence"/>
</dbReference>
<comment type="caution">
    <text evidence="7">The sequence shown here is derived from an EMBL/GenBank/DDBJ whole genome shotgun (WGS) entry which is preliminary data.</text>
</comment>
<keyword evidence="8" id="KW-1185">Reference proteome</keyword>
<reference evidence="7 8" key="1">
    <citation type="submission" date="2023-02" db="EMBL/GenBank/DDBJ databases">
        <authorList>
            <person name="Maleckis M."/>
        </authorList>
    </citation>
    <scope>NUCLEOTIDE SEQUENCE [LARGE SCALE GENOMIC DNA]</scope>
    <source>
        <strain evidence="7 8">P8-A2</strain>
    </source>
</reference>
<keyword evidence="1" id="KW-0004">4Fe-4S</keyword>
<dbReference type="InterPro" id="IPR050123">
    <property type="entry name" value="Prok_molybdopt-oxidoreductase"/>
</dbReference>
<keyword evidence="5" id="KW-0411">Iron-sulfur</keyword>
<dbReference type="SMART" id="SM00926">
    <property type="entry name" value="Molybdop_Fe4S4"/>
    <property type="match status" value="1"/>
</dbReference>
<dbReference type="Pfam" id="PF00384">
    <property type="entry name" value="Molybdopterin"/>
    <property type="match status" value="1"/>
</dbReference>
<name>A0ABU3UX92_9ACTN</name>
<evidence type="ECO:0000256" key="3">
    <source>
        <dbReference type="ARBA" id="ARBA00023002"/>
    </source>
</evidence>
<protein>
    <submittedName>
        <fullName evidence="7">Molybdopterin oxidoreductase family protein</fullName>
    </submittedName>
</protein>
<evidence type="ECO:0000259" key="6">
    <source>
        <dbReference type="PROSITE" id="PS51669"/>
    </source>
</evidence>
<keyword evidence="3" id="KW-0560">Oxidoreductase</keyword>
<dbReference type="InterPro" id="IPR006963">
    <property type="entry name" value="Mopterin_OxRdtase_4Fe-4S_dom"/>
</dbReference>
<dbReference type="Gene3D" id="3.40.50.740">
    <property type="match status" value="1"/>
</dbReference>
<feature type="domain" description="4Fe-4S Mo/W bis-MGD-type" evidence="6">
    <location>
        <begin position="11"/>
        <end position="67"/>
    </location>
</feature>
<gene>
    <name evidence="7" type="ORF">PU648_40525</name>
</gene>
<dbReference type="InterPro" id="IPR006657">
    <property type="entry name" value="MoPterin_dinucl-bd_dom"/>
</dbReference>
<sequence length="752" mass="79499">MSRTSGATPDSRTALRVCPLCEATCGLTLTIEGTRVTGARGDRDDVFSKGFICPKGASFGAADGDPDRLRTPLVRTDGELREATWQEAFDAIAAGLGPIVEQYGPHALGIVLGNPNVHTMAGALYPPVLLSALRTHSVFTASTLDQMPKHVSSGLLYGDANAIPVPDLDHTDHLLLIGANPLESNGSLCTAPDFPGKLKALRARGGTLTVIDPRTTRTAKLADRHVTIRPGTDALLLAAMTYVLFEEKLVDLRELAPHVQDVEELATAVRDFTPEAASEACDVDADTIRALARELAAAPTAAVYGRIGSCTVPHGTLASWLVDVLNILTGNLDRPGGALFPQAATDKTPRPAGPGRGFALGRWHSRVSGHPEAKGELPLAALAEEIDTATPEGSPVRALIAIAANPVLSAPDGDRLDKALDSLDFMVSVDPYLNETARHADVVLPPPPPSQSAHHDFAFNTLAVRNQVRYNRPAVPLEPGRMAETEILARLVLAATGMHGADPSAVDAMVIDSTLGKAVQDPHGPVHERDPKELATRLTGESGPERRLDMMLRLGPYGEGFGARPDGLSLEKLLAHPHGIDLGPLRPRLPQPLKTRSGKIELLPAPIVDDLPRLRAALRERPAAIVLVGRRHLRSNNSWMHNVPALTGGTNRCTLHIHPEDAARLGLADGTAVRVKGAGGEVVAPAEVTDTVRRGVVSLPHGWGHDRPGTRMSHAALDPGVNVNQLLDGSLLDPLSGTAVLNGVPVELAACP</sequence>
<dbReference type="InterPro" id="IPR006656">
    <property type="entry name" value="Mopterin_OxRdtase"/>
</dbReference>
<dbReference type="EMBL" id="JARAKF010000001">
    <property type="protein sequence ID" value="MDU8998542.1"/>
    <property type="molecule type" value="Genomic_DNA"/>
</dbReference>
<keyword evidence="4" id="KW-0408">Iron</keyword>
<organism evidence="7 8">
    <name type="scientific">Streptomyces mirabilis</name>
    <dbReference type="NCBI Taxonomy" id="68239"/>
    <lineage>
        <taxon>Bacteria</taxon>
        <taxon>Bacillati</taxon>
        <taxon>Actinomycetota</taxon>
        <taxon>Actinomycetes</taxon>
        <taxon>Kitasatosporales</taxon>
        <taxon>Streptomycetaceae</taxon>
        <taxon>Streptomyces</taxon>
    </lineage>
</organism>
<accession>A0ABU3UX92</accession>
<dbReference type="CDD" id="cd02782">
    <property type="entry name" value="MopB_CT_1"/>
    <property type="match status" value="1"/>
</dbReference>
<proteinExistence type="predicted"/>
<dbReference type="Pfam" id="PF01568">
    <property type="entry name" value="Molydop_binding"/>
    <property type="match status" value="1"/>
</dbReference>
<dbReference type="Gene3D" id="2.20.25.90">
    <property type="entry name" value="ADC-like domains"/>
    <property type="match status" value="1"/>
</dbReference>
<dbReference type="PROSITE" id="PS51669">
    <property type="entry name" value="4FE4S_MOW_BIS_MGD"/>
    <property type="match status" value="1"/>
</dbReference>
<dbReference type="Gene3D" id="2.40.40.20">
    <property type="match status" value="1"/>
</dbReference>
<dbReference type="SUPFAM" id="SSF50692">
    <property type="entry name" value="ADC-like"/>
    <property type="match status" value="1"/>
</dbReference>
<evidence type="ECO:0000313" key="7">
    <source>
        <dbReference type="EMBL" id="MDU8998542.1"/>
    </source>
</evidence>
<dbReference type="SUPFAM" id="SSF53706">
    <property type="entry name" value="Formate dehydrogenase/DMSO reductase, domains 1-3"/>
    <property type="match status" value="1"/>
</dbReference>
<dbReference type="Gene3D" id="3.40.228.10">
    <property type="entry name" value="Dimethylsulfoxide Reductase, domain 2"/>
    <property type="match status" value="1"/>
</dbReference>
<dbReference type="PANTHER" id="PTHR43105:SF9">
    <property type="entry name" value="NADPH-FE(3+) OXIDOREDUCTASE SUBUNIT ALPHA"/>
    <property type="match status" value="1"/>
</dbReference>
<dbReference type="InterPro" id="IPR009010">
    <property type="entry name" value="Asp_de-COase-like_dom_sf"/>
</dbReference>
<evidence type="ECO:0000256" key="2">
    <source>
        <dbReference type="ARBA" id="ARBA00022723"/>
    </source>
</evidence>
<evidence type="ECO:0000313" key="8">
    <source>
        <dbReference type="Proteomes" id="UP001257627"/>
    </source>
</evidence>
<dbReference type="RefSeq" id="WP_143607669.1">
    <property type="nucleotide sequence ID" value="NZ_CP107955.1"/>
</dbReference>